<dbReference type="InterPro" id="IPR027417">
    <property type="entry name" value="P-loop_NTPase"/>
</dbReference>
<evidence type="ECO:0000313" key="1">
    <source>
        <dbReference type="EMBL" id="MBM7645613.1"/>
    </source>
</evidence>
<dbReference type="Gene3D" id="3.40.50.300">
    <property type="entry name" value="P-loop containing nucleotide triphosphate hydrolases"/>
    <property type="match status" value="1"/>
</dbReference>
<protein>
    <submittedName>
        <fullName evidence="1">Excinuclease UvrABC ATPase subunit</fullName>
    </submittedName>
</protein>
<reference evidence="1 2" key="1">
    <citation type="submission" date="2021-01" db="EMBL/GenBank/DDBJ databases">
        <title>Genomic Encyclopedia of Type Strains, Phase IV (KMG-IV): sequencing the most valuable type-strain genomes for metagenomic binning, comparative biology and taxonomic classification.</title>
        <authorList>
            <person name="Goeker M."/>
        </authorList>
    </citation>
    <scope>NUCLEOTIDE SEQUENCE [LARGE SCALE GENOMIC DNA]</scope>
    <source>
        <strain evidence="1 2">DSM 28236</strain>
    </source>
</reference>
<dbReference type="Proteomes" id="UP000808914">
    <property type="component" value="Unassembled WGS sequence"/>
</dbReference>
<accession>A0ABS2PZY3</accession>
<sequence length="43" mass="4863">MYIGVLDSMEDVDKHSDWIIDIGPDRGKEGGEIILDETPTVRF</sequence>
<keyword evidence="2" id="KW-1185">Reference proteome</keyword>
<gene>
    <name evidence="1" type="ORF">JOD45_001831</name>
</gene>
<dbReference type="RefSeq" id="WP_275583941.1">
    <property type="nucleotide sequence ID" value="NZ_JAFBER010000010.1"/>
</dbReference>
<dbReference type="EMBL" id="JAFBER010000010">
    <property type="protein sequence ID" value="MBM7645613.1"/>
    <property type="molecule type" value="Genomic_DNA"/>
</dbReference>
<organism evidence="1 2">
    <name type="scientific">Scopulibacillus daqui</name>
    <dbReference type="NCBI Taxonomy" id="1469162"/>
    <lineage>
        <taxon>Bacteria</taxon>
        <taxon>Bacillati</taxon>
        <taxon>Bacillota</taxon>
        <taxon>Bacilli</taxon>
        <taxon>Bacillales</taxon>
        <taxon>Sporolactobacillaceae</taxon>
        <taxon>Scopulibacillus</taxon>
    </lineage>
</organism>
<name>A0ABS2PZY3_9BACL</name>
<evidence type="ECO:0000313" key="2">
    <source>
        <dbReference type="Proteomes" id="UP000808914"/>
    </source>
</evidence>
<comment type="caution">
    <text evidence="1">The sequence shown here is derived from an EMBL/GenBank/DDBJ whole genome shotgun (WGS) entry which is preliminary data.</text>
</comment>
<proteinExistence type="predicted"/>